<organism evidence="3 4">
    <name type="scientific">Kibdelosporangium phytohabitans</name>
    <dbReference type="NCBI Taxonomy" id="860235"/>
    <lineage>
        <taxon>Bacteria</taxon>
        <taxon>Bacillati</taxon>
        <taxon>Actinomycetota</taxon>
        <taxon>Actinomycetes</taxon>
        <taxon>Pseudonocardiales</taxon>
        <taxon>Pseudonocardiaceae</taxon>
        <taxon>Kibdelosporangium</taxon>
    </lineage>
</organism>
<evidence type="ECO:0000313" key="3">
    <source>
        <dbReference type="EMBL" id="ALG09984.1"/>
    </source>
</evidence>
<dbReference type="Proteomes" id="UP000063699">
    <property type="component" value="Chromosome"/>
</dbReference>
<dbReference type="Pfam" id="PF20611">
    <property type="entry name" value="DUF6801"/>
    <property type="match status" value="2"/>
</dbReference>
<evidence type="ECO:0000256" key="1">
    <source>
        <dbReference type="SAM" id="SignalP"/>
    </source>
</evidence>
<name>A0A0N9I1T0_9PSEU</name>
<feature type="signal peptide" evidence="1">
    <location>
        <begin position="1"/>
        <end position="18"/>
    </location>
</feature>
<protein>
    <recommendedName>
        <fullName evidence="2">DUF6801 domain-containing protein</fullName>
    </recommendedName>
</protein>
<accession>A0A0N9I1T0</accession>
<proteinExistence type="predicted"/>
<feature type="domain" description="DUF6801" evidence="2">
    <location>
        <begin position="219"/>
        <end position="372"/>
    </location>
</feature>
<feature type="domain" description="DUF6801" evidence="2">
    <location>
        <begin position="32"/>
        <end position="189"/>
    </location>
</feature>
<dbReference type="EMBL" id="CP012752">
    <property type="protein sequence ID" value="ALG09984.1"/>
    <property type="molecule type" value="Genomic_DNA"/>
</dbReference>
<dbReference type="InterPro" id="IPR046542">
    <property type="entry name" value="DUF6801"/>
</dbReference>
<evidence type="ECO:0000259" key="2">
    <source>
        <dbReference type="Pfam" id="PF20611"/>
    </source>
</evidence>
<evidence type="ECO:0000313" key="4">
    <source>
        <dbReference type="Proteomes" id="UP000063699"/>
    </source>
</evidence>
<dbReference type="AlphaFoldDB" id="A0A0N9I1T0"/>
<keyword evidence="4" id="KW-1185">Reference proteome</keyword>
<sequence>MTAVVAASVAVSAGPAVATGHAVAGEVTRNLTYRCTFPLVGPQDVTGAVRIALPDAGQAGVRIVPSDLSIDVELSANIVGALRAFQTHHAEGTAVADVDTAYDGKQLTLGLPGLKIPRKDIPPSGTLKLAITGAMPDFVVYESGSLSLAAGAQFNAKVDTRKADNTPTALGVLNVPCAVKATIPPQDVLFATIPISNSAPGIAAPHAAAPLGDISKTLTYACAFPDPVGTQDVTGTLTGTIPDSGRVGQRLRITNLKINAALNDTITNELRSREVASVGGSGRADVDVDFEGTRLTIGIPGTVAPIAVPPTGPMTGTISPDTPSLIFRQPGTVNVAAGQGLNGRVDGFKADGSSAGQLPLTCTVAPGQDPHVASVPITA</sequence>
<reference evidence="3 4" key="1">
    <citation type="submission" date="2015-07" db="EMBL/GenBank/DDBJ databases">
        <title>Genome sequencing of Kibdelosporangium phytohabitans.</title>
        <authorList>
            <person name="Qin S."/>
            <person name="Xing K."/>
        </authorList>
    </citation>
    <scope>NUCLEOTIDE SEQUENCE [LARGE SCALE GENOMIC DNA]</scope>
    <source>
        <strain evidence="3 4">KLBMP1111</strain>
    </source>
</reference>
<keyword evidence="1" id="KW-0732">Signal</keyword>
<gene>
    <name evidence="3" type="ORF">AOZ06_26535</name>
</gene>
<dbReference type="KEGG" id="kphy:AOZ06_26535"/>
<feature type="chain" id="PRO_5006035751" description="DUF6801 domain-containing protein" evidence="1">
    <location>
        <begin position="19"/>
        <end position="379"/>
    </location>
</feature>